<evidence type="ECO:0000259" key="5">
    <source>
        <dbReference type="Pfam" id="PF23339"/>
    </source>
</evidence>
<dbReference type="InterPro" id="IPR055364">
    <property type="entry name" value="PTHB1_CtH_dom"/>
</dbReference>
<keyword evidence="7" id="KW-1185">Reference proteome</keyword>
<organism evidence="6 7">
    <name type="scientific">Phyllotreta striolata</name>
    <name type="common">Striped flea beetle</name>
    <name type="synonym">Crioceris striolata</name>
    <dbReference type="NCBI Taxonomy" id="444603"/>
    <lineage>
        <taxon>Eukaryota</taxon>
        <taxon>Metazoa</taxon>
        <taxon>Ecdysozoa</taxon>
        <taxon>Arthropoda</taxon>
        <taxon>Hexapoda</taxon>
        <taxon>Insecta</taxon>
        <taxon>Pterygota</taxon>
        <taxon>Neoptera</taxon>
        <taxon>Endopterygota</taxon>
        <taxon>Coleoptera</taxon>
        <taxon>Polyphaga</taxon>
        <taxon>Cucujiformia</taxon>
        <taxon>Chrysomeloidea</taxon>
        <taxon>Chrysomelidae</taxon>
        <taxon>Galerucinae</taxon>
        <taxon>Alticini</taxon>
        <taxon>Phyllotreta</taxon>
    </lineage>
</organism>
<dbReference type="Pfam" id="PF23338">
    <property type="entry name" value="PTHB1_hp"/>
    <property type="match status" value="1"/>
</dbReference>
<feature type="domain" description="PTHB1 C-terminal helix bundle" evidence="5">
    <location>
        <begin position="730"/>
        <end position="800"/>
    </location>
</feature>
<proteinExistence type="predicted"/>
<dbReference type="InterPro" id="IPR055363">
    <property type="entry name" value="PTHB1_hp_dom"/>
</dbReference>
<protein>
    <recommendedName>
        <fullName evidence="8">Protein PTHB1</fullName>
    </recommendedName>
</protein>
<feature type="domain" description="PTHB1 N-terminal" evidence="2">
    <location>
        <begin position="1"/>
        <end position="358"/>
    </location>
</feature>
<feature type="domain" description="PTHB1 hairpin" evidence="4">
    <location>
        <begin position="622"/>
        <end position="723"/>
    </location>
</feature>
<dbReference type="Proteomes" id="UP001153712">
    <property type="component" value="Chromosome 1"/>
</dbReference>
<evidence type="ECO:0000256" key="1">
    <source>
        <dbReference type="SAM" id="MobiDB-lite"/>
    </source>
</evidence>
<gene>
    <name evidence="6" type="ORF">PHYEVI_LOCUS342</name>
</gene>
<dbReference type="PANTHER" id="PTHR20991:SF0">
    <property type="entry name" value="PROTEIN PTHB1"/>
    <property type="match status" value="1"/>
</dbReference>
<dbReference type="InterPro" id="IPR026511">
    <property type="entry name" value="PTHB1"/>
</dbReference>
<dbReference type="GO" id="GO:0016020">
    <property type="term" value="C:membrane"/>
    <property type="evidence" value="ECO:0007669"/>
    <property type="project" value="TreeGrafter"/>
</dbReference>
<dbReference type="PANTHER" id="PTHR20991">
    <property type="entry name" value="PARATHYROID HORMONE-RESPONSIVE B1 GENE"/>
    <property type="match status" value="1"/>
</dbReference>
<feature type="domain" description="PTHB1 platform" evidence="3">
    <location>
        <begin position="514"/>
        <end position="611"/>
    </location>
</feature>
<name>A0A9N9TEM0_PHYSR</name>
<evidence type="ECO:0000259" key="4">
    <source>
        <dbReference type="Pfam" id="PF23338"/>
    </source>
</evidence>
<dbReference type="Pfam" id="PF23339">
    <property type="entry name" value="PTHB1_CtH"/>
    <property type="match status" value="1"/>
</dbReference>
<evidence type="ECO:0000259" key="2">
    <source>
        <dbReference type="Pfam" id="PF14727"/>
    </source>
</evidence>
<dbReference type="GO" id="GO:0060271">
    <property type="term" value="P:cilium assembly"/>
    <property type="evidence" value="ECO:0007669"/>
    <property type="project" value="TreeGrafter"/>
</dbReference>
<dbReference type="GO" id="GO:0034464">
    <property type="term" value="C:BBSome"/>
    <property type="evidence" value="ECO:0007669"/>
    <property type="project" value="InterPro"/>
</dbReference>
<evidence type="ECO:0000313" key="6">
    <source>
        <dbReference type="EMBL" id="CAG9853875.1"/>
    </source>
</evidence>
<accession>A0A9N9TEM0</accession>
<sequence length="871" mass="98275">MSLFKTRGFWQTGCEQQEDFDQNSMIVTPLNGNDDYVITGSQAGVLRIFKPNCGVSEDGGVGGFSPEDLIVEIAFREPILQIGCGRLVSGSLVYQTAVLNPRCLSVHLLKIKEGGAAGYSSQNTFEQIYEHRLERSAANFTIGQFGGVRNRDFICVQTLDGTLEFFEQENRTFSCSLSNFLLPGPLVFVKKTDSFVTVDGNWSVVSYKYNALSEGGDESNVENCKYKKINPTWTYNLGENVLDIAVVEDAVNNLNYIVILGERNLFCLFDTGRLKFMKKLEYSPMCFETYVICERVYSLVVSDTSNLLVYENTTLKWSAKLNFLPISVRRTFLKNVKGALAFLSEEGRLECCYLGTQPNLFVAPPLVERELDLLKVEEELSTLNKTIRETYGNELHMTEKTADKEMTIKIQVDPNLEPCTFPSNVANVQMCTVYVEIVPHLAFDELQVSIDAAKPLKVHPSGQFFNGCEEVIKLKSFVFLEEDANVPSLSLIVVVTAISSAGVPKSFNDVALLPLRLVMEICSAQKEAKHKVTLNVDPNVVSLTDLFPEYAEDNKITNAIAFEPISSSTEPVTILLAKSSNRYRIQTSCFSLLSVIVEQMIHRLEKYYKNLDGFGVFYNAALPSNEIVVYVKEHFEKRNRVCYLENALDKLCAQFRTIQKRLISKFKVKEPTPLLNLEILMKDTYKETLKATESLRKANDELLKAQIELTCALKLTGQLIKLTKIEDGLKNTLVSAFCATVEDLESQNWEDTMDAVLSHLLRTTLAKNEKDKLRISQTQIEKVTDISKMERHLVQVLERVMKIENTSTNRTEEGIAEVIQETTMESELDKEEEKLLGSQFGESSLRLLSARKSLNRRHQKTEQSEEPKSTN</sequence>
<feature type="compositionally biased region" description="Basic and acidic residues" evidence="1">
    <location>
        <begin position="860"/>
        <end position="871"/>
    </location>
</feature>
<dbReference type="AlphaFoldDB" id="A0A9N9TEM0"/>
<dbReference type="Pfam" id="PF23337">
    <property type="entry name" value="PTHB1_pf"/>
    <property type="match status" value="1"/>
</dbReference>
<dbReference type="EMBL" id="OU900094">
    <property type="protein sequence ID" value="CAG9853875.1"/>
    <property type="molecule type" value="Genomic_DNA"/>
</dbReference>
<dbReference type="InterPro" id="IPR028073">
    <property type="entry name" value="PHTB1_N_dom"/>
</dbReference>
<reference evidence="6" key="1">
    <citation type="submission" date="2022-01" db="EMBL/GenBank/DDBJ databases">
        <authorList>
            <person name="King R."/>
        </authorList>
    </citation>
    <scope>NUCLEOTIDE SEQUENCE</scope>
</reference>
<evidence type="ECO:0000259" key="3">
    <source>
        <dbReference type="Pfam" id="PF23337"/>
    </source>
</evidence>
<feature type="region of interest" description="Disordered" evidence="1">
    <location>
        <begin position="847"/>
        <end position="871"/>
    </location>
</feature>
<evidence type="ECO:0008006" key="8">
    <source>
        <dbReference type="Google" id="ProtNLM"/>
    </source>
</evidence>
<dbReference type="Pfam" id="PF14727">
    <property type="entry name" value="PHTB1_N"/>
    <property type="match status" value="1"/>
</dbReference>
<evidence type="ECO:0000313" key="7">
    <source>
        <dbReference type="Proteomes" id="UP001153712"/>
    </source>
</evidence>
<dbReference type="InterPro" id="IPR055362">
    <property type="entry name" value="PTHB1_pf_dom"/>
</dbReference>
<dbReference type="OrthoDB" id="10262646at2759"/>